<accession>A0A9W4UIA9</accession>
<keyword evidence="3" id="KW-1185">Reference proteome</keyword>
<evidence type="ECO:0000313" key="3">
    <source>
        <dbReference type="Proteomes" id="UP001152607"/>
    </source>
</evidence>
<name>A0A9W4UIA9_9PLEO</name>
<proteinExistence type="predicted"/>
<dbReference type="Proteomes" id="UP001152607">
    <property type="component" value="Unassembled WGS sequence"/>
</dbReference>
<evidence type="ECO:0000256" key="1">
    <source>
        <dbReference type="SAM" id="MobiDB-lite"/>
    </source>
</evidence>
<feature type="compositionally biased region" description="Polar residues" evidence="1">
    <location>
        <begin position="93"/>
        <end position="120"/>
    </location>
</feature>
<sequence length="171" mass="18305">MDDEEINDDMLAAMGFSSFGGTKKRKFDHTNSPKTGPDVSGANTTQLGTRPKIKKDNDMGAFGADNTTGDTGSKEKQKQKQPAPSGLAAFLNRGQNLPNKPPMSTTNEARQPTPIGHQNQDATFMVSFGGPSIPRAELNALRTGVLASNGKDTAYFLPSFVEDPWSSSRKA</sequence>
<feature type="region of interest" description="Disordered" evidence="1">
    <location>
        <begin position="16"/>
        <end position="120"/>
    </location>
</feature>
<gene>
    <name evidence="2" type="ORF">PDIGIT_LOCUS8585</name>
</gene>
<protein>
    <submittedName>
        <fullName evidence="2">Uncharacterized protein</fullName>
    </submittedName>
</protein>
<dbReference type="EMBL" id="CAOQHR010000005">
    <property type="protein sequence ID" value="CAI6335502.1"/>
    <property type="molecule type" value="Genomic_DNA"/>
</dbReference>
<reference evidence="2" key="1">
    <citation type="submission" date="2023-01" db="EMBL/GenBank/DDBJ databases">
        <authorList>
            <person name="Van Ghelder C."/>
            <person name="Rancurel C."/>
        </authorList>
    </citation>
    <scope>NUCLEOTIDE SEQUENCE</scope>
    <source>
        <strain evidence="2">CNCM I-4278</strain>
    </source>
</reference>
<evidence type="ECO:0000313" key="2">
    <source>
        <dbReference type="EMBL" id="CAI6335502.1"/>
    </source>
</evidence>
<dbReference type="AlphaFoldDB" id="A0A9W4UIA9"/>
<organism evidence="2 3">
    <name type="scientific">Periconia digitata</name>
    <dbReference type="NCBI Taxonomy" id="1303443"/>
    <lineage>
        <taxon>Eukaryota</taxon>
        <taxon>Fungi</taxon>
        <taxon>Dikarya</taxon>
        <taxon>Ascomycota</taxon>
        <taxon>Pezizomycotina</taxon>
        <taxon>Dothideomycetes</taxon>
        <taxon>Pleosporomycetidae</taxon>
        <taxon>Pleosporales</taxon>
        <taxon>Massarineae</taxon>
        <taxon>Periconiaceae</taxon>
        <taxon>Periconia</taxon>
    </lineage>
</organism>
<dbReference type="OrthoDB" id="5419162at2759"/>
<comment type="caution">
    <text evidence="2">The sequence shown here is derived from an EMBL/GenBank/DDBJ whole genome shotgun (WGS) entry which is preliminary data.</text>
</comment>